<dbReference type="Proteomes" id="UP001148838">
    <property type="component" value="Unassembled WGS sequence"/>
</dbReference>
<evidence type="ECO:0000256" key="4">
    <source>
        <dbReference type="RuleBase" id="RU003718"/>
    </source>
</evidence>
<evidence type="ECO:0000256" key="2">
    <source>
        <dbReference type="ARBA" id="ARBA00022676"/>
    </source>
</evidence>
<evidence type="ECO:0008006" key="8">
    <source>
        <dbReference type="Google" id="ProtNLM"/>
    </source>
</evidence>
<dbReference type="InterPro" id="IPR002213">
    <property type="entry name" value="UDP_glucos_trans"/>
</dbReference>
<evidence type="ECO:0000256" key="1">
    <source>
        <dbReference type="ARBA" id="ARBA00009995"/>
    </source>
</evidence>
<dbReference type="SUPFAM" id="SSF53756">
    <property type="entry name" value="UDP-Glycosyltransferase/glycogen phosphorylase"/>
    <property type="match status" value="1"/>
</dbReference>
<keyword evidence="5" id="KW-0472">Membrane</keyword>
<dbReference type="Gene3D" id="3.40.50.2000">
    <property type="entry name" value="Glycogen Phosphorylase B"/>
    <property type="match status" value="2"/>
</dbReference>
<evidence type="ECO:0000313" key="6">
    <source>
        <dbReference type="EMBL" id="KAJ4448266.1"/>
    </source>
</evidence>
<gene>
    <name evidence="6" type="ORF">ANN_10280</name>
</gene>
<protein>
    <recommendedName>
        <fullName evidence="8">UDP-glycosyltransferases domain-containing protein</fullName>
    </recommendedName>
</protein>
<sequence>MVQGYILAIISHVSDFQMFKSTTQVCLLVLTSLLLVLQSVSSARFLVIYHSKVRSRFSMVEPYMKALASRGHQVVVVGYYPQKQPIPNFTDVTVEEVAGGLNPGAGVSVDTASEYFNPVTNVIRLAEFGVHSCKAVLSHPEFVKLIKSNQKFDAVIYDLLHTDCFLPLATKYGAVSIGVSPTVLMPWANDPMGNPDNPSYIPNLFSRYSDQMNFIARTVNSVTMILFKVIYYFKSYRPSQEVARQHFGQDVPELDVLARNMSLVLVNSHFSLNSPRPLVPGVVEVSGMHIPPPQQLPKHIQEYLDSAEHGVIYFSFGSVIQAKTLPADKRDAFLQAFAELPQKVLWKWEGESLPGQPKNVHIEKWCPQADILRHPNVVAFLSHGGLMGTLEALNGGVPIVGIPFFADQRTNLANLVAKGMAVKLDYEEITKQNVLNALRTVLEQPSYMENVRHTAQIFRDRPLSALDTAIFWTEYVLRHKGAPHLRSAAVDLTWYQYLLLDVIAFIAAIILLFLLAVRKLITLMFGSKKTTQKKKKVN</sequence>
<name>A0ABQ8TQ63_PERAM</name>
<keyword evidence="5" id="KW-1133">Transmembrane helix</keyword>
<keyword evidence="5" id="KW-0812">Transmembrane</keyword>
<organism evidence="6 7">
    <name type="scientific">Periplaneta americana</name>
    <name type="common">American cockroach</name>
    <name type="synonym">Blatta americana</name>
    <dbReference type="NCBI Taxonomy" id="6978"/>
    <lineage>
        <taxon>Eukaryota</taxon>
        <taxon>Metazoa</taxon>
        <taxon>Ecdysozoa</taxon>
        <taxon>Arthropoda</taxon>
        <taxon>Hexapoda</taxon>
        <taxon>Insecta</taxon>
        <taxon>Pterygota</taxon>
        <taxon>Neoptera</taxon>
        <taxon>Polyneoptera</taxon>
        <taxon>Dictyoptera</taxon>
        <taxon>Blattodea</taxon>
        <taxon>Blattoidea</taxon>
        <taxon>Blattidae</taxon>
        <taxon>Blattinae</taxon>
        <taxon>Periplaneta</taxon>
    </lineage>
</organism>
<dbReference type="InterPro" id="IPR050271">
    <property type="entry name" value="UDP-glycosyltransferase"/>
</dbReference>
<reference evidence="6 7" key="1">
    <citation type="journal article" date="2022" name="Allergy">
        <title>Genome assembly and annotation of Periplaneta americana reveal a comprehensive cockroach allergen profile.</title>
        <authorList>
            <person name="Wang L."/>
            <person name="Xiong Q."/>
            <person name="Saelim N."/>
            <person name="Wang L."/>
            <person name="Nong W."/>
            <person name="Wan A.T."/>
            <person name="Shi M."/>
            <person name="Liu X."/>
            <person name="Cao Q."/>
            <person name="Hui J.H.L."/>
            <person name="Sookrung N."/>
            <person name="Leung T.F."/>
            <person name="Tungtrongchitr A."/>
            <person name="Tsui S.K.W."/>
        </authorList>
    </citation>
    <scope>NUCLEOTIDE SEQUENCE [LARGE SCALE GENOMIC DNA]</scope>
    <source>
        <strain evidence="6">PWHHKU_190912</strain>
    </source>
</reference>
<dbReference type="Pfam" id="PF00201">
    <property type="entry name" value="UDPGT"/>
    <property type="match status" value="1"/>
</dbReference>
<dbReference type="InterPro" id="IPR035595">
    <property type="entry name" value="UDP_glycos_trans_CS"/>
</dbReference>
<proteinExistence type="inferred from homology"/>
<dbReference type="PROSITE" id="PS00375">
    <property type="entry name" value="UDPGT"/>
    <property type="match status" value="1"/>
</dbReference>
<evidence type="ECO:0000313" key="7">
    <source>
        <dbReference type="Proteomes" id="UP001148838"/>
    </source>
</evidence>
<comment type="similarity">
    <text evidence="1 4">Belongs to the UDP-glycosyltransferase family.</text>
</comment>
<keyword evidence="7" id="KW-1185">Reference proteome</keyword>
<comment type="caution">
    <text evidence="6">The sequence shown here is derived from an EMBL/GenBank/DDBJ whole genome shotgun (WGS) entry which is preliminary data.</text>
</comment>
<feature type="transmembrane region" description="Helical" evidence="5">
    <location>
        <begin position="494"/>
        <end position="517"/>
    </location>
</feature>
<accession>A0ABQ8TQ63</accession>
<evidence type="ECO:0000256" key="5">
    <source>
        <dbReference type="SAM" id="Phobius"/>
    </source>
</evidence>
<evidence type="ECO:0000256" key="3">
    <source>
        <dbReference type="ARBA" id="ARBA00022679"/>
    </source>
</evidence>
<dbReference type="PANTHER" id="PTHR48043">
    <property type="entry name" value="EG:EG0003.4 PROTEIN-RELATED"/>
    <property type="match status" value="1"/>
</dbReference>
<keyword evidence="2 4" id="KW-0328">Glycosyltransferase</keyword>
<dbReference type="EMBL" id="JAJSOF020000005">
    <property type="protein sequence ID" value="KAJ4448266.1"/>
    <property type="molecule type" value="Genomic_DNA"/>
</dbReference>
<dbReference type="CDD" id="cd03784">
    <property type="entry name" value="GT1_Gtf-like"/>
    <property type="match status" value="1"/>
</dbReference>
<dbReference type="PANTHER" id="PTHR48043:SF114">
    <property type="entry name" value="IP04436P-RELATED"/>
    <property type="match status" value="1"/>
</dbReference>
<keyword evidence="3 4" id="KW-0808">Transferase</keyword>